<evidence type="ECO:0000256" key="10">
    <source>
        <dbReference type="ARBA" id="ARBA00023137"/>
    </source>
</evidence>
<protein>
    <recommendedName>
        <fullName evidence="4">Tyrosine-protein kinase CpsD</fullName>
        <ecNumber evidence="3">2.7.10.2</ecNumber>
    </recommendedName>
</protein>
<evidence type="ECO:0000256" key="9">
    <source>
        <dbReference type="ARBA" id="ARBA00022903"/>
    </source>
</evidence>
<evidence type="ECO:0000256" key="4">
    <source>
        <dbReference type="ARBA" id="ARBA00019200"/>
    </source>
</evidence>
<evidence type="ECO:0000256" key="13">
    <source>
        <dbReference type="ARBA" id="ARBA00051245"/>
    </source>
</evidence>
<dbReference type="InterPro" id="IPR005702">
    <property type="entry name" value="Wzc-like_C"/>
</dbReference>
<evidence type="ECO:0000313" key="16">
    <source>
        <dbReference type="Proteomes" id="UP000757900"/>
    </source>
</evidence>
<comment type="function">
    <text evidence="12">Involved in the regulation of capsular polysaccharide biosynthesis. Autophosphorylation of CpsD attenuates its activity and reduces the level of encapsulation. May be part of a complex that directs the coordinated polymerization and export to the cell surface of the capsular polysaccharide.</text>
</comment>
<dbReference type="PANTHER" id="PTHR32309">
    <property type="entry name" value="TYROSINE-PROTEIN KINASE"/>
    <property type="match status" value="1"/>
</dbReference>
<dbReference type="InterPro" id="IPR025669">
    <property type="entry name" value="AAA_dom"/>
</dbReference>
<gene>
    <name evidence="15" type="ORF">HXK00_03655</name>
</gene>
<dbReference type="EC" id="2.7.10.2" evidence="3"/>
<evidence type="ECO:0000313" key="15">
    <source>
        <dbReference type="EMBL" id="MBF0934725.1"/>
    </source>
</evidence>
<evidence type="ECO:0000256" key="2">
    <source>
        <dbReference type="ARBA" id="ARBA00007316"/>
    </source>
</evidence>
<comment type="pathway">
    <text evidence="1">Capsule biogenesis; capsule polysaccharide biosynthesis.</text>
</comment>
<dbReference type="GO" id="GO:0005886">
    <property type="term" value="C:plasma membrane"/>
    <property type="evidence" value="ECO:0007669"/>
    <property type="project" value="TreeGrafter"/>
</dbReference>
<comment type="similarity">
    <text evidence="2">Belongs to the CpsD/CapB family.</text>
</comment>
<proteinExistence type="inferred from homology"/>
<dbReference type="GO" id="GO:0004715">
    <property type="term" value="F:non-membrane spanning protein tyrosine kinase activity"/>
    <property type="evidence" value="ECO:0007669"/>
    <property type="project" value="UniProtKB-EC"/>
</dbReference>
<dbReference type="InterPro" id="IPR050445">
    <property type="entry name" value="Bact_polysacc_biosynth/exp"/>
</dbReference>
<keyword evidence="5" id="KW-0808">Transferase</keyword>
<comment type="caution">
    <text evidence="15">The sequence shown here is derived from an EMBL/GenBank/DDBJ whole genome shotgun (WGS) entry which is preliminary data.</text>
</comment>
<dbReference type="SUPFAM" id="SSF52540">
    <property type="entry name" value="P-loop containing nucleoside triphosphate hydrolases"/>
    <property type="match status" value="1"/>
</dbReference>
<evidence type="ECO:0000256" key="12">
    <source>
        <dbReference type="ARBA" id="ARBA00024964"/>
    </source>
</evidence>
<dbReference type="Proteomes" id="UP000757900">
    <property type="component" value="Unassembled WGS sequence"/>
</dbReference>
<reference evidence="15" key="1">
    <citation type="submission" date="2020-04" db="EMBL/GenBank/DDBJ databases">
        <title>Deep metagenomics examines the oral microbiome during advanced dental caries in children, revealing novel taxa and co-occurrences with host molecules.</title>
        <authorList>
            <person name="Baker J.L."/>
            <person name="Morton J.T."/>
            <person name="Dinis M."/>
            <person name="Alvarez R."/>
            <person name="Tran N.C."/>
            <person name="Knight R."/>
            <person name="Edlund A."/>
        </authorList>
    </citation>
    <scope>NUCLEOTIDE SEQUENCE</scope>
    <source>
        <strain evidence="15">JCVI_23_bin.16</strain>
    </source>
</reference>
<dbReference type="RefSeq" id="WP_315027077.1">
    <property type="nucleotide sequence ID" value="NZ_CAUPYR010000015.1"/>
</dbReference>
<feature type="domain" description="AAA" evidence="14">
    <location>
        <begin position="36"/>
        <end position="190"/>
    </location>
</feature>
<dbReference type="GO" id="GO:0000271">
    <property type="term" value="P:polysaccharide biosynthetic process"/>
    <property type="evidence" value="ECO:0007669"/>
    <property type="project" value="UniProtKB-KW"/>
</dbReference>
<keyword evidence="11" id="KW-0270">Exopolysaccharide synthesis</keyword>
<accession>A0A929MU94</accession>
<dbReference type="EMBL" id="JABZFV010000058">
    <property type="protein sequence ID" value="MBF0934725.1"/>
    <property type="molecule type" value="Genomic_DNA"/>
</dbReference>
<evidence type="ECO:0000259" key="14">
    <source>
        <dbReference type="Pfam" id="PF13614"/>
    </source>
</evidence>
<organism evidence="15 16">
    <name type="scientific">Abiotrophia defectiva</name>
    <name type="common">Streptococcus defectivus</name>
    <dbReference type="NCBI Taxonomy" id="46125"/>
    <lineage>
        <taxon>Bacteria</taxon>
        <taxon>Bacillati</taxon>
        <taxon>Bacillota</taxon>
        <taxon>Bacilli</taxon>
        <taxon>Lactobacillales</taxon>
        <taxon>Aerococcaceae</taxon>
        <taxon>Abiotrophia</taxon>
    </lineage>
</organism>
<dbReference type="InterPro" id="IPR027417">
    <property type="entry name" value="P-loop_NTPase"/>
</dbReference>
<keyword evidence="10" id="KW-0829">Tyrosine-protein kinase</keyword>
<dbReference type="NCBIfam" id="TIGR01007">
    <property type="entry name" value="eps_fam"/>
    <property type="match status" value="1"/>
</dbReference>
<evidence type="ECO:0000256" key="8">
    <source>
        <dbReference type="ARBA" id="ARBA00022840"/>
    </source>
</evidence>
<dbReference type="Gene3D" id="3.40.50.300">
    <property type="entry name" value="P-loop containing nucleotide triphosphate hydrolases"/>
    <property type="match status" value="1"/>
</dbReference>
<keyword evidence="7 15" id="KW-0418">Kinase</keyword>
<comment type="catalytic activity">
    <reaction evidence="13">
        <text>L-tyrosyl-[protein] + ATP = O-phospho-L-tyrosyl-[protein] + ADP + H(+)</text>
        <dbReference type="Rhea" id="RHEA:10596"/>
        <dbReference type="Rhea" id="RHEA-COMP:10136"/>
        <dbReference type="Rhea" id="RHEA-COMP:20101"/>
        <dbReference type="ChEBI" id="CHEBI:15378"/>
        <dbReference type="ChEBI" id="CHEBI:30616"/>
        <dbReference type="ChEBI" id="CHEBI:46858"/>
        <dbReference type="ChEBI" id="CHEBI:61978"/>
        <dbReference type="ChEBI" id="CHEBI:456216"/>
        <dbReference type="EC" id="2.7.10.2"/>
    </reaction>
</comment>
<evidence type="ECO:0000256" key="5">
    <source>
        <dbReference type="ARBA" id="ARBA00022679"/>
    </source>
</evidence>
<evidence type="ECO:0000256" key="7">
    <source>
        <dbReference type="ARBA" id="ARBA00022777"/>
    </source>
</evidence>
<dbReference type="CDD" id="cd05387">
    <property type="entry name" value="BY-kinase"/>
    <property type="match status" value="1"/>
</dbReference>
<dbReference type="GO" id="GO:0005524">
    <property type="term" value="F:ATP binding"/>
    <property type="evidence" value="ECO:0007669"/>
    <property type="project" value="UniProtKB-KW"/>
</dbReference>
<keyword evidence="6" id="KW-0547">Nucleotide-binding</keyword>
<evidence type="ECO:0000256" key="3">
    <source>
        <dbReference type="ARBA" id="ARBA00011903"/>
    </source>
</evidence>
<evidence type="ECO:0000256" key="1">
    <source>
        <dbReference type="ARBA" id="ARBA00005132"/>
    </source>
</evidence>
<keyword evidence="8" id="KW-0067">ATP-binding</keyword>
<name>A0A929MU94_ABIDE</name>
<keyword evidence="9" id="KW-0972">Capsule biogenesis/degradation</keyword>
<dbReference type="PANTHER" id="PTHR32309:SF13">
    <property type="entry name" value="FERRIC ENTEROBACTIN TRANSPORT PROTEIN FEPE"/>
    <property type="match status" value="1"/>
</dbReference>
<dbReference type="Pfam" id="PF13614">
    <property type="entry name" value="AAA_31"/>
    <property type="match status" value="1"/>
</dbReference>
<evidence type="ECO:0000256" key="11">
    <source>
        <dbReference type="ARBA" id="ARBA00023169"/>
    </source>
</evidence>
<dbReference type="AlphaFoldDB" id="A0A929MU94"/>
<evidence type="ECO:0000256" key="6">
    <source>
        <dbReference type="ARBA" id="ARBA00022741"/>
    </source>
</evidence>
<sequence length="235" mass="25591">MEQVEPKLNKKLISPETEEYYNAIRTNILFSGKDLKVIAVTSTKDNEGKSTVAMNIAASLAALGKRTLLIDADTRNSVFVGRMKIRSKVVGLTHYLAGEATVKEIVFGTTEPNLHMILSGPVPPNPTALLQGEAFQELIDVCRHHYDYVIVDTPPLGLVTDASIIAHQCDASILVIEAGAIKRRAVKKIKERLEQTGAKFLGVVLNKVDVKASHYGAYGAYGSYGNYGNYGQKAE</sequence>